<evidence type="ECO:0000256" key="2">
    <source>
        <dbReference type="ARBA" id="ARBA00023224"/>
    </source>
</evidence>
<keyword evidence="8" id="KW-1185">Reference proteome</keyword>
<evidence type="ECO:0000256" key="1">
    <source>
        <dbReference type="ARBA" id="ARBA00004370"/>
    </source>
</evidence>
<evidence type="ECO:0000313" key="8">
    <source>
        <dbReference type="Proteomes" id="UP000321814"/>
    </source>
</evidence>
<dbReference type="PANTHER" id="PTHR32089">
    <property type="entry name" value="METHYL-ACCEPTING CHEMOTAXIS PROTEIN MCPB"/>
    <property type="match status" value="1"/>
</dbReference>
<keyword evidence="5" id="KW-0812">Transmembrane</keyword>
<reference evidence="7 8" key="1">
    <citation type="submission" date="2019-08" db="EMBL/GenBank/DDBJ databases">
        <title>Draft genome analysis of Rheinheimera tangshanensis isolated from the roots of fresh rice plants (Oryza sativa).</title>
        <authorList>
            <person name="Yu Q."/>
            <person name="Qi Y."/>
            <person name="Zhang H."/>
            <person name="Pu J."/>
        </authorList>
    </citation>
    <scope>NUCLEOTIDE SEQUENCE [LARGE SCALE GENOMIC DNA]</scope>
    <source>
        <strain evidence="7 8">JA3-B52</strain>
    </source>
</reference>
<sequence>MNVIKRLYAGFAILLIIMLGITLLGLVKISIADNNLTQLSEQTAVEQRYAINFRGSVHDRAISIRDAVLVQNKANSQIHQNDIIRLNDFYQKAAAPLDEMYRKEKHSSEETALLQSIKQIETATLALTATLLEMINSERHDEATSYLLTTVSPSYSEWLKRINKLIDYQETLVQQQVTAAREQTNSFQWIMLSVTAFAMMIGSFVAIRAVNRLKTLIGGEPEYATQVLKYIASGDLTKQVQVGAPDSILSAVRDLTVHMSEMTKNSMRAAEQLLTASKNLLQTAHHNEDLIGNQKRATEQGASAIQQMSATVSEVANHTSEAAGIAHNAMNEFNAGQNEVRKTQASIKLLADKVAEAADVINHLSEDGRQIGSVLDVIQGIAEQTNLLALNAAIEAARAGEQGRGFAVVADEVRNLASRTQESTRQIQTVIEKMQGSSLKAVNVMNEGKTQAELSVDQATRAGDSLSAINQSVTLISDMNTQIATAAEQQSVVAAEINRNFNQITSAATQAELEASKITAASQQLEQLAKTLELNVKQFRTS</sequence>
<dbReference type="CDD" id="cd11386">
    <property type="entry name" value="MCP_signal"/>
    <property type="match status" value="1"/>
</dbReference>
<dbReference type="GO" id="GO:0006935">
    <property type="term" value="P:chemotaxis"/>
    <property type="evidence" value="ECO:0007669"/>
    <property type="project" value="InterPro"/>
</dbReference>
<protein>
    <submittedName>
        <fullName evidence="7">Methyl-accepting chemotaxis protein</fullName>
    </submittedName>
</protein>
<dbReference type="InterPro" id="IPR004090">
    <property type="entry name" value="Chemotax_Me-accpt_rcpt"/>
</dbReference>
<dbReference type="InterPro" id="IPR024478">
    <property type="entry name" value="HlyB_4HB_MCP"/>
</dbReference>
<dbReference type="PANTHER" id="PTHR32089:SF120">
    <property type="entry name" value="METHYL-ACCEPTING CHEMOTAXIS PROTEIN TLPQ"/>
    <property type="match status" value="1"/>
</dbReference>
<keyword evidence="2 4" id="KW-0807">Transducer</keyword>
<organism evidence="7 8">
    <name type="scientific">Rheinheimera tangshanensis</name>
    <dbReference type="NCBI Taxonomy" id="400153"/>
    <lineage>
        <taxon>Bacteria</taxon>
        <taxon>Pseudomonadati</taxon>
        <taxon>Pseudomonadota</taxon>
        <taxon>Gammaproteobacteria</taxon>
        <taxon>Chromatiales</taxon>
        <taxon>Chromatiaceae</taxon>
        <taxon>Rheinheimera</taxon>
    </lineage>
</organism>
<evidence type="ECO:0000256" key="4">
    <source>
        <dbReference type="PROSITE-ProRule" id="PRU00284"/>
    </source>
</evidence>
<dbReference type="GO" id="GO:0016020">
    <property type="term" value="C:membrane"/>
    <property type="evidence" value="ECO:0007669"/>
    <property type="project" value="UniProtKB-SubCell"/>
</dbReference>
<dbReference type="FunFam" id="1.10.287.950:FF:000001">
    <property type="entry name" value="Methyl-accepting chemotaxis sensory transducer"/>
    <property type="match status" value="1"/>
</dbReference>
<comment type="subcellular location">
    <subcellularLocation>
        <location evidence="1">Membrane</location>
    </subcellularLocation>
</comment>
<dbReference type="OrthoDB" id="9781845at2"/>
<evidence type="ECO:0000259" key="6">
    <source>
        <dbReference type="PROSITE" id="PS50111"/>
    </source>
</evidence>
<comment type="similarity">
    <text evidence="3">Belongs to the methyl-accepting chemotaxis (MCP) protein family.</text>
</comment>
<keyword evidence="5" id="KW-1133">Transmembrane helix</keyword>
<dbReference type="GO" id="GO:0007165">
    <property type="term" value="P:signal transduction"/>
    <property type="evidence" value="ECO:0007669"/>
    <property type="project" value="UniProtKB-KW"/>
</dbReference>
<accession>A0A5C8M1X4</accession>
<feature type="transmembrane region" description="Helical" evidence="5">
    <location>
        <begin position="7"/>
        <end position="27"/>
    </location>
</feature>
<comment type="caution">
    <text evidence="7">The sequence shown here is derived from an EMBL/GenBank/DDBJ whole genome shotgun (WGS) entry which is preliminary data.</text>
</comment>
<dbReference type="Pfam" id="PF12729">
    <property type="entry name" value="4HB_MCP_1"/>
    <property type="match status" value="1"/>
</dbReference>
<dbReference type="EMBL" id="VRLR01000002">
    <property type="protein sequence ID" value="TXK81999.1"/>
    <property type="molecule type" value="Genomic_DNA"/>
</dbReference>
<dbReference type="AlphaFoldDB" id="A0A5C8M1X4"/>
<keyword evidence="5" id="KW-0472">Membrane</keyword>
<dbReference type="Pfam" id="PF00015">
    <property type="entry name" value="MCPsignal"/>
    <property type="match status" value="1"/>
</dbReference>
<evidence type="ECO:0000256" key="5">
    <source>
        <dbReference type="SAM" id="Phobius"/>
    </source>
</evidence>
<dbReference type="InterPro" id="IPR004089">
    <property type="entry name" value="MCPsignal_dom"/>
</dbReference>
<evidence type="ECO:0000256" key="3">
    <source>
        <dbReference type="ARBA" id="ARBA00029447"/>
    </source>
</evidence>
<gene>
    <name evidence="7" type="ORF">FU839_03685</name>
</gene>
<dbReference type="PRINTS" id="PR00260">
    <property type="entry name" value="CHEMTRNSDUCR"/>
</dbReference>
<name>A0A5C8M1X4_9GAMM</name>
<proteinExistence type="inferred from homology"/>
<dbReference type="Proteomes" id="UP000321814">
    <property type="component" value="Unassembled WGS sequence"/>
</dbReference>
<evidence type="ECO:0000313" key="7">
    <source>
        <dbReference type="EMBL" id="TXK81999.1"/>
    </source>
</evidence>
<dbReference type="Gene3D" id="1.10.287.950">
    <property type="entry name" value="Methyl-accepting chemotaxis protein"/>
    <property type="match status" value="1"/>
</dbReference>
<dbReference type="PROSITE" id="PS50111">
    <property type="entry name" value="CHEMOTAXIS_TRANSDUC_2"/>
    <property type="match status" value="1"/>
</dbReference>
<dbReference type="SMART" id="SM00283">
    <property type="entry name" value="MA"/>
    <property type="match status" value="1"/>
</dbReference>
<dbReference type="GO" id="GO:0004888">
    <property type="term" value="F:transmembrane signaling receptor activity"/>
    <property type="evidence" value="ECO:0007669"/>
    <property type="project" value="InterPro"/>
</dbReference>
<dbReference type="SUPFAM" id="SSF58104">
    <property type="entry name" value="Methyl-accepting chemotaxis protein (MCP) signaling domain"/>
    <property type="match status" value="1"/>
</dbReference>
<feature type="domain" description="Methyl-accepting transducer" evidence="6">
    <location>
        <begin position="269"/>
        <end position="505"/>
    </location>
</feature>
<dbReference type="RefSeq" id="WP_147903259.1">
    <property type="nucleotide sequence ID" value="NZ_BAAAGC010000017.1"/>
</dbReference>